<reference evidence="1" key="1">
    <citation type="submission" date="2023-08" db="EMBL/GenBank/DDBJ databases">
        <title>Chromosome-level Genome Assembly of mud carp (Cirrhinus molitorella).</title>
        <authorList>
            <person name="Liu H."/>
        </authorList>
    </citation>
    <scope>NUCLEOTIDE SEQUENCE</scope>
    <source>
        <strain evidence="1">Prfri</strain>
        <tissue evidence="1">Muscle</tissue>
    </source>
</reference>
<evidence type="ECO:0000313" key="1">
    <source>
        <dbReference type="EMBL" id="KAK2892961.1"/>
    </source>
</evidence>
<dbReference type="AlphaFoldDB" id="A0AA88PU61"/>
<sequence>MENNGSSPNAFGPPLIRLHKHLADIRALKKLESEKRGIIGRCCHKDRMLPVTRQTRNLERRVKDETRSVFTRIGATYTHKTPFILPESFDLKSSQVESVSQSSGSAAPLREKYTLEGQPLAAYTDRSFSESLCFAVHLTEDSHS</sequence>
<dbReference type="Proteomes" id="UP001187343">
    <property type="component" value="Unassembled WGS sequence"/>
</dbReference>
<comment type="caution">
    <text evidence="1">The sequence shown here is derived from an EMBL/GenBank/DDBJ whole genome shotgun (WGS) entry which is preliminary data.</text>
</comment>
<organism evidence="1 2">
    <name type="scientific">Cirrhinus molitorella</name>
    <name type="common">mud carp</name>
    <dbReference type="NCBI Taxonomy" id="172907"/>
    <lineage>
        <taxon>Eukaryota</taxon>
        <taxon>Metazoa</taxon>
        <taxon>Chordata</taxon>
        <taxon>Craniata</taxon>
        <taxon>Vertebrata</taxon>
        <taxon>Euteleostomi</taxon>
        <taxon>Actinopterygii</taxon>
        <taxon>Neopterygii</taxon>
        <taxon>Teleostei</taxon>
        <taxon>Ostariophysi</taxon>
        <taxon>Cypriniformes</taxon>
        <taxon>Cyprinidae</taxon>
        <taxon>Labeoninae</taxon>
        <taxon>Labeonini</taxon>
        <taxon>Cirrhinus</taxon>
    </lineage>
</organism>
<dbReference type="EMBL" id="JAUYZG010000012">
    <property type="protein sequence ID" value="KAK2892961.1"/>
    <property type="molecule type" value="Genomic_DNA"/>
</dbReference>
<proteinExistence type="predicted"/>
<gene>
    <name evidence="1" type="ORF">Q8A67_012949</name>
</gene>
<keyword evidence="2" id="KW-1185">Reference proteome</keyword>
<name>A0AA88PU61_9TELE</name>
<accession>A0AA88PU61</accession>
<evidence type="ECO:0000313" key="2">
    <source>
        <dbReference type="Proteomes" id="UP001187343"/>
    </source>
</evidence>
<protein>
    <submittedName>
        <fullName evidence="1">Uncharacterized protein</fullName>
    </submittedName>
</protein>